<feature type="transmembrane region" description="Helical" evidence="10">
    <location>
        <begin position="433"/>
        <end position="460"/>
    </location>
</feature>
<evidence type="ECO:0000256" key="9">
    <source>
        <dbReference type="ARBA" id="ARBA00049551"/>
    </source>
</evidence>
<reference evidence="13" key="2">
    <citation type="journal article" date="2009" name="Mol. Phylogenet. Evol.">
        <title>Phylogenetic approaches for the analysis of mitochondrial genome sequence data in the Hymenoptera--a lineage with both rapidly and slowly evolving mitochondrial genomes.</title>
        <authorList>
            <person name="Dowton M."/>
            <person name="Cameron S.L."/>
            <person name="Austin A.D."/>
            <person name="Whiting M.F."/>
        </authorList>
    </citation>
    <scope>NUCLEOTIDE SEQUENCE</scope>
</reference>
<keyword evidence="8 10" id="KW-0472">Membrane</keyword>
<reference evidence="13" key="1">
    <citation type="journal article" date="2009" name="Mol. Biol. Evol.">
        <title>Characterization of 67 mitochondrial tRNA gene rearrangements in the Hymenoptera suggests that mitochondrial tRNA gene position is selectively neutral.</title>
        <authorList>
            <person name="Dowton M."/>
            <person name="Cameron S.L."/>
            <person name="Dowavic J.I."/>
            <person name="Austin A.D."/>
            <person name="Whiting M.F."/>
        </authorList>
    </citation>
    <scope>NUCLEOTIDE SEQUENCE</scope>
</reference>
<keyword evidence="10 13" id="KW-0496">Mitochondrion</keyword>
<dbReference type="EC" id="7.1.1.2" evidence="3 10"/>
<evidence type="ECO:0000313" key="13">
    <source>
        <dbReference type="EMBL" id="ACJ69701.1"/>
    </source>
</evidence>
<dbReference type="AlphaFoldDB" id="C4NCF0"/>
<evidence type="ECO:0000256" key="5">
    <source>
        <dbReference type="ARBA" id="ARBA00022692"/>
    </source>
</evidence>
<keyword evidence="10" id="KW-0813">Transport</keyword>
<feature type="transmembrane region" description="Helical" evidence="10">
    <location>
        <begin position="206"/>
        <end position="228"/>
    </location>
</feature>
<dbReference type="PRINTS" id="PR01434">
    <property type="entry name" value="NADHDHGNASE5"/>
</dbReference>
<evidence type="ECO:0000256" key="6">
    <source>
        <dbReference type="ARBA" id="ARBA00022982"/>
    </source>
</evidence>
<gene>
    <name evidence="13" type="primary">ND5</name>
</gene>
<comment type="catalytic activity">
    <reaction evidence="9 10">
        <text>a ubiquinone + NADH + 5 H(+)(in) = a ubiquinol + NAD(+) + 4 H(+)(out)</text>
        <dbReference type="Rhea" id="RHEA:29091"/>
        <dbReference type="Rhea" id="RHEA-COMP:9565"/>
        <dbReference type="Rhea" id="RHEA-COMP:9566"/>
        <dbReference type="ChEBI" id="CHEBI:15378"/>
        <dbReference type="ChEBI" id="CHEBI:16389"/>
        <dbReference type="ChEBI" id="CHEBI:17976"/>
        <dbReference type="ChEBI" id="CHEBI:57540"/>
        <dbReference type="ChEBI" id="CHEBI:57945"/>
        <dbReference type="EC" id="7.1.1.2"/>
    </reaction>
</comment>
<protein>
    <recommendedName>
        <fullName evidence="4 10">NADH-ubiquinone oxidoreductase chain 5</fullName>
        <ecNumber evidence="3 10">7.1.1.2</ecNumber>
    </recommendedName>
</protein>
<evidence type="ECO:0000256" key="2">
    <source>
        <dbReference type="ARBA" id="ARBA00004141"/>
    </source>
</evidence>
<dbReference type="PRINTS" id="PR01435">
    <property type="entry name" value="NPOXDRDTASE5"/>
</dbReference>
<evidence type="ECO:0000256" key="7">
    <source>
        <dbReference type="ARBA" id="ARBA00022989"/>
    </source>
</evidence>
<feature type="transmembrane region" description="Helical" evidence="10">
    <location>
        <begin position="406"/>
        <end position="427"/>
    </location>
</feature>
<feature type="transmembrane region" description="Helical" evidence="10">
    <location>
        <begin position="284"/>
        <end position="305"/>
    </location>
</feature>
<sequence length="551" mass="63868">MVLYMFFLWMMFFCMGIYFYMNSKVIFLEWLFLDLGIDLDFLVYLDWMTFIFLSVIMLIGSMVIMYSCEYMADDINISRFILLILMFIMVMVFMIISPSTVSILLGWDGLGLVSYCLVIYYQNSNSFNSGMLTFISNRVGDVMILLSILFLVNMNSLTFNLFNMIDYMSSYLMVLIFVAGITKSAQIPFSSWLPAAMAAPTPVSSLVHSSTLVTAGVYLLIRYNLIYMSDYSSFYLYLCMLTMLFASLFCNYEYDLKKIIALSTLSQLGLMMSFLFIGESLITFFHLVMHAMFKALLFMCAGYIIHKLKYQDIRMMGCLGKVSPYVMGCYMISNFSLCGLTFLSGFFSKDLILQYLLMENLNITVVLIFFFSSGLTVSYTMRMLYYCMNDNNSSDLLPLSKDVLGPMAYSMLILALCSVMMGKYYYTLMMFGVYIYISSTMMMIIYPMMIVGGLMGYYLFSYGYCGGLYCLSSFLGSMFYMTNISVMFNGLIYYLGGFFSFKVDKGYMEIYGSYGIMSFINMMNKYDYYMSNTIMSYFFYFIYFMVIFMFF</sequence>
<feature type="transmembrane region" description="Helical" evidence="10">
    <location>
        <begin position="325"/>
        <end position="343"/>
    </location>
</feature>
<comment type="function">
    <text evidence="10">Core subunit of the mitochondrial membrane respiratory chain NADH dehydrogenase (Complex I) which catalyzes electron transfer from NADH through the respiratory chain, using ubiquinone as an electron acceptor. Essential for the catalytic activity and assembly of complex I.</text>
</comment>
<dbReference type="PANTHER" id="PTHR42829">
    <property type="entry name" value="NADH-UBIQUINONE OXIDOREDUCTASE CHAIN 5"/>
    <property type="match status" value="1"/>
</dbReference>
<feature type="transmembrane region" description="Helical" evidence="10">
    <location>
        <begin position="363"/>
        <end position="385"/>
    </location>
</feature>
<feature type="transmembrane region" description="Helical" evidence="10">
    <location>
        <begin position="259"/>
        <end position="278"/>
    </location>
</feature>
<dbReference type="Pfam" id="PF00662">
    <property type="entry name" value="Proton_antipo_N"/>
    <property type="match status" value="1"/>
</dbReference>
<comment type="function">
    <text evidence="1">Core subunit of the mitochondrial membrane respiratory chain NADH dehydrogenase (Complex I) that is believed to belong to the minimal assembly required for catalysis. Complex I functions in the transfer of electrons from NADH to the respiratory chain. The immediate electron acceptor for the enzyme is believed to be ubiquinone.</text>
</comment>
<comment type="similarity">
    <text evidence="10">Belongs to the complex I subunit 5 family.</text>
</comment>
<feature type="transmembrane region" description="Helical" evidence="10">
    <location>
        <begin position="7"/>
        <end position="27"/>
    </location>
</feature>
<dbReference type="InterPro" id="IPR001750">
    <property type="entry name" value="ND/Mrp_TM"/>
</dbReference>
<evidence type="ECO:0000256" key="1">
    <source>
        <dbReference type="ARBA" id="ARBA00003257"/>
    </source>
</evidence>
<keyword evidence="5 10" id="KW-0812">Transmembrane</keyword>
<keyword evidence="10" id="KW-0520">NAD</keyword>
<keyword evidence="7 10" id="KW-1133">Transmembrane helix</keyword>
<keyword evidence="10" id="KW-0830">Ubiquinone</keyword>
<proteinExistence type="inferred from homology"/>
<dbReference type="RefSeq" id="YP_002889403.1">
    <property type="nucleotide sequence ID" value="NC_012689.1"/>
</dbReference>
<feature type="transmembrane region" description="Helical" evidence="10">
    <location>
        <begin position="168"/>
        <end position="185"/>
    </location>
</feature>
<evidence type="ECO:0000256" key="3">
    <source>
        <dbReference type="ARBA" id="ARBA00012944"/>
    </source>
</evidence>
<evidence type="ECO:0000256" key="8">
    <source>
        <dbReference type="ARBA" id="ARBA00023136"/>
    </source>
</evidence>
<evidence type="ECO:0000256" key="4">
    <source>
        <dbReference type="ARBA" id="ARBA00021096"/>
    </source>
</evidence>
<dbReference type="GeneID" id="7872312"/>
<dbReference type="GO" id="GO:0016020">
    <property type="term" value="C:membrane"/>
    <property type="evidence" value="ECO:0007669"/>
    <property type="project" value="UniProtKB-SubCell"/>
</dbReference>
<dbReference type="GO" id="GO:0003954">
    <property type="term" value="F:NADH dehydrogenase activity"/>
    <property type="evidence" value="ECO:0007669"/>
    <property type="project" value="TreeGrafter"/>
</dbReference>
<accession>C4NCF0</accession>
<dbReference type="PANTHER" id="PTHR42829:SF2">
    <property type="entry name" value="NADH-UBIQUINONE OXIDOREDUCTASE CHAIN 5"/>
    <property type="match status" value="1"/>
</dbReference>
<feature type="transmembrane region" description="Helical" evidence="10">
    <location>
        <begin position="467"/>
        <end position="495"/>
    </location>
</feature>
<feature type="domain" description="NADH:quinone oxidoreductase/Mrp antiporter transmembrane" evidence="11">
    <location>
        <begin position="99"/>
        <end position="376"/>
    </location>
</feature>
<dbReference type="EMBL" id="FJ478174">
    <property type="protein sequence ID" value="ACJ69701.1"/>
    <property type="molecule type" value="Genomic_DNA"/>
</dbReference>
<evidence type="ECO:0000259" key="12">
    <source>
        <dbReference type="Pfam" id="PF00662"/>
    </source>
</evidence>
<dbReference type="InterPro" id="IPR001516">
    <property type="entry name" value="Proton_antipo_N"/>
</dbReference>
<dbReference type="CTD" id="4540"/>
<keyword evidence="6" id="KW-0249">Electron transport</keyword>
<dbReference type="Pfam" id="PF00361">
    <property type="entry name" value="Proton_antipo_M"/>
    <property type="match status" value="1"/>
</dbReference>
<feature type="domain" description="NADH-Ubiquinone oxidoreductase (complex I) chain 5 N-terminal" evidence="12">
    <location>
        <begin position="37"/>
        <end position="80"/>
    </location>
</feature>
<evidence type="ECO:0000256" key="10">
    <source>
        <dbReference type="RuleBase" id="RU003404"/>
    </source>
</evidence>
<organism evidence="13">
    <name type="scientific">Orussus occidentalis</name>
    <name type="common">Parasitic wood wasp</name>
    <dbReference type="NCBI Taxonomy" id="576952"/>
    <lineage>
        <taxon>Eukaryota</taxon>
        <taxon>Metazoa</taxon>
        <taxon>Ecdysozoa</taxon>
        <taxon>Arthropoda</taxon>
        <taxon>Hexapoda</taxon>
        <taxon>Insecta</taxon>
        <taxon>Pterygota</taxon>
        <taxon>Neoptera</taxon>
        <taxon>Endopterygota</taxon>
        <taxon>Hymenoptera</taxon>
        <taxon>Orussoidea</taxon>
        <taxon>Orussidae</taxon>
        <taxon>Orussus</taxon>
    </lineage>
</organism>
<comment type="subcellular location">
    <subcellularLocation>
        <location evidence="2">Membrane</location>
        <topology evidence="2">Multi-pass membrane protein</topology>
    </subcellularLocation>
</comment>
<name>C4NCF0_ORUOC</name>
<geneLocation type="mitochondrion" evidence="13"/>
<feature type="transmembrane region" description="Helical" evidence="10">
    <location>
        <begin position="528"/>
        <end position="550"/>
    </location>
</feature>
<dbReference type="GO" id="GO:0042773">
    <property type="term" value="P:ATP synthesis coupled electron transport"/>
    <property type="evidence" value="ECO:0007669"/>
    <property type="project" value="InterPro"/>
</dbReference>
<dbReference type="GO" id="GO:0015990">
    <property type="term" value="P:electron transport coupled proton transport"/>
    <property type="evidence" value="ECO:0007669"/>
    <property type="project" value="TreeGrafter"/>
</dbReference>
<feature type="transmembrane region" description="Helical" evidence="10">
    <location>
        <begin position="47"/>
        <end position="68"/>
    </location>
</feature>
<feature type="transmembrane region" description="Helical" evidence="10">
    <location>
        <begin position="234"/>
        <end position="252"/>
    </location>
</feature>
<dbReference type="GO" id="GO:0008137">
    <property type="term" value="F:NADH dehydrogenase (ubiquinone) activity"/>
    <property type="evidence" value="ECO:0007669"/>
    <property type="project" value="UniProtKB-EC"/>
</dbReference>
<feature type="transmembrane region" description="Helical" evidence="10">
    <location>
        <begin position="80"/>
        <end position="97"/>
    </location>
</feature>
<evidence type="ECO:0000259" key="11">
    <source>
        <dbReference type="Pfam" id="PF00361"/>
    </source>
</evidence>
<dbReference type="InterPro" id="IPR003945">
    <property type="entry name" value="NU5C-like"/>
</dbReference>